<dbReference type="Proteomes" id="UP001499841">
    <property type="component" value="Unassembled WGS sequence"/>
</dbReference>
<proteinExistence type="predicted"/>
<evidence type="ECO:0000313" key="2">
    <source>
        <dbReference type="EMBL" id="GAA3511499.1"/>
    </source>
</evidence>
<feature type="region of interest" description="Disordered" evidence="1">
    <location>
        <begin position="98"/>
        <end position="121"/>
    </location>
</feature>
<organism evidence="2 3">
    <name type="scientific">Georgenia daeguensis</name>
    <dbReference type="NCBI Taxonomy" id="908355"/>
    <lineage>
        <taxon>Bacteria</taxon>
        <taxon>Bacillati</taxon>
        <taxon>Actinomycetota</taxon>
        <taxon>Actinomycetes</taxon>
        <taxon>Micrococcales</taxon>
        <taxon>Bogoriellaceae</taxon>
        <taxon>Georgenia</taxon>
    </lineage>
</organism>
<evidence type="ECO:0000313" key="3">
    <source>
        <dbReference type="Proteomes" id="UP001499841"/>
    </source>
</evidence>
<accession>A0ABP6UQE1</accession>
<comment type="caution">
    <text evidence="2">The sequence shown here is derived from an EMBL/GenBank/DDBJ whole genome shotgun (WGS) entry which is preliminary data.</text>
</comment>
<dbReference type="RefSeq" id="WP_345045145.1">
    <property type="nucleotide sequence ID" value="NZ_BAABBA010000033.1"/>
</dbReference>
<evidence type="ECO:0000256" key="1">
    <source>
        <dbReference type="SAM" id="MobiDB-lite"/>
    </source>
</evidence>
<gene>
    <name evidence="2" type="ORF">GCM10022262_39540</name>
</gene>
<protein>
    <submittedName>
        <fullName evidence="2">Uncharacterized protein</fullName>
    </submittedName>
</protein>
<keyword evidence="3" id="KW-1185">Reference proteome</keyword>
<name>A0ABP6UQE1_9MICO</name>
<reference evidence="3" key="1">
    <citation type="journal article" date="2019" name="Int. J. Syst. Evol. Microbiol.">
        <title>The Global Catalogue of Microorganisms (GCM) 10K type strain sequencing project: providing services to taxonomists for standard genome sequencing and annotation.</title>
        <authorList>
            <consortium name="The Broad Institute Genomics Platform"/>
            <consortium name="The Broad Institute Genome Sequencing Center for Infectious Disease"/>
            <person name="Wu L."/>
            <person name="Ma J."/>
        </authorList>
    </citation>
    <scope>NUCLEOTIDE SEQUENCE [LARGE SCALE GENOMIC DNA]</scope>
    <source>
        <strain evidence="3">JCM 17459</strain>
    </source>
</reference>
<sequence length="139" mass="15297">MAEEWGVPARVELFHGWAESPLWDRTPERAGPVALATLPISSELRERLARWNRLFGQTLAAHNFDWPDARTEERFTAAGSVLAQDLRDELGIEVIYTPDGDVDTSVPPSEPRPDTGGWYAYAPLSGHSLGPAARSQADS</sequence>
<dbReference type="EMBL" id="BAABBA010000033">
    <property type="protein sequence ID" value="GAA3511499.1"/>
    <property type="molecule type" value="Genomic_DNA"/>
</dbReference>